<gene>
    <name evidence="7 10" type="primary">sbcD</name>
    <name evidence="10" type="ORF">Selli1_29840</name>
    <name evidence="11" type="ORF">Selli2_06370</name>
</gene>
<dbReference type="InterPro" id="IPR029052">
    <property type="entry name" value="Metallo-depent_PP-like"/>
</dbReference>
<dbReference type="AlphaFoldDB" id="A0A9W6CAV0"/>
<evidence type="ECO:0000259" key="9">
    <source>
        <dbReference type="Pfam" id="PF12320"/>
    </source>
</evidence>
<dbReference type="Gene3D" id="3.60.21.10">
    <property type="match status" value="1"/>
</dbReference>
<comment type="subunit">
    <text evidence="2 7">Heterodimer of SbcC and SbcD.</text>
</comment>
<dbReference type="GO" id="GO:0006310">
    <property type="term" value="P:DNA recombination"/>
    <property type="evidence" value="ECO:0007669"/>
    <property type="project" value="UniProtKB-KW"/>
</dbReference>
<comment type="function">
    <text evidence="7">SbcCD cleaves DNA hairpin structures. These structures can inhibit DNA replication and are intermediates in certain DNA recombination reactions. The complex acts as a 3'-&gt;5' double strand exonuclease that can open hairpins. It also has a 5' single-strand endonuclease activity.</text>
</comment>
<dbReference type="PANTHER" id="PTHR30337:SF0">
    <property type="entry name" value="NUCLEASE SBCCD SUBUNIT D"/>
    <property type="match status" value="1"/>
</dbReference>
<dbReference type="GO" id="GO:0004519">
    <property type="term" value="F:endonuclease activity"/>
    <property type="evidence" value="ECO:0007669"/>
    <property type="project" value="UniProtKB-KW"/>
</dbReference>
<evidence type="ECO:0000313" key="11">
    <source>
        <dbReference type="EMBL" id="GLG89210.1"/>
    </source>
</evidence>
<reference evidence="10" key="2">
    <citation type="submission" date="2022-11" db="EMBL/GenBank/DDBJ databases">
        <title>Draft genome sequence of Sellimonas catena strain 12EGH17.</title>
        <authorList>
            <person name="Atsushi H."/>
            <person name="Moriya O."/>
            <person name="Mitsuo S."/>
        </authorList>
    </citation>
    <scope>NUCLEOTIDE SEQUENCE</scope>
    <source>
        <strain evidence="10">12EGH17</strain>
    </source>
</reference>
<evidence type="ECO:0000256" key="1">
    <source>
        <dbReference type="ARBA" id="ARBA00010555"/>
    </source>
</evidence>
<feature type="domain" description="Calcineurin-like phosphoesterase" evidence="8">
    <location>
        <begin position="1"/>
        <end position="212"/>
    </location>
</feature>
<evidence type="ECO:0000313" key="10">
    <source>
        <dbReference type="EMBL" id="GLG05810.1"/>
    </source>
</evidence>
<evidence type="ECO:0000256" key="2">
    <source>
        <dbReference type="ARBA" id="ARBA00011322"/>
    </source>
</evidence>
<keyword evidence="4 7" id="KW-0540">Nuclease</keyword>
<dbReference type="SUPFAM" id="SSF56300">
    <property type="entry name" value="Metallo-dependent phosphatases"/>
    <property type="match status" value="1"/>
</dbReference>
<dbReference type="GO" id="GO:0006260">
    <property type="term" value="P:DNA replication"/>
    <property type="evidence" value="ECO:0007669"/>
    <property type="project" value="UniProtKB-KW"/>
</dbReference>
<name>A0A9W6CAV0_9FIRM</name>
<evidence type="ECO:0000256" key="7">
    <source>
        <dbReference type="RuleBase" id="RU363069"/>
    </source>
</evidence>
<keyword evidence="6 7" id="KW-0269">Exonuclease</keyword>
<dbReference type="InterPro" id="IPR004843">
    <property type="entry name" value="Calcineurin-like_PHP"/>
</dbReference>
<protein>
    <recommendedName>
        <fullName evidence="3 7">Nuclease SbcCD subunit D</fullName>
    </recommendedName>
</protein>
<proteinExistence type="inferred from homology"/>
<dbReference type="InterPro" id="IPR026843">
    <property type="entry name" value="SbcD_C"/>
</dbReference>
<dbReference type="PANTHER" id="PTHR30337">
    <property type="entry name" value="COMPONENT OF ATP-DEPENDENT DSDNA EXONUCLEASE"/>
    <property type="match status" value="1"/>
</dbReference>
<dbReference type="CDD" id="cd00840">
    <property type="entry name" value="MPP_Mre11_N"/>
    <property type="match status" value="1"/>
</dbReference>
<dbReference type="InterPro" id="IPR004593">
    <property type="entry name" value="SbcD"/>
</dbReference>
<reference evidence="11" key="3">
    <citation type="submission" date="2022-11" db="EMBL/GenBank/DDBJ databases">
        <title>Draft genome sequence of Sellimonas catena strain 18CBH55.</title>
        <authorList>
            <person name="Atsushi H."/>
            <person name="Moriya O."/>
            <person name="Mitsuo S."/>
        </authorList>
    </citation>
    <scope>NUCLEOTIDE SEQUENCE</scope>
    <source>
        <strain evidence="11">18CBH55</strain>
    </source>
</reference>
<keyword evidence="7" id="KW-0255">Endonuclease</keyword>
<keyword evidence="5 7" id="KW-0378">Hydrolase</keyword>
<reference evidence="10 12" key="5">
    <citation type="journal article" date="2023" name="Int. J. Syst. Evol. Microbiol.">
        <title>Sellimonas catena sp. nov., isolated from human faeces.</title>
        <authorList>
            <person name="Hisatomi A."/>
            <person name="Ohkuma M."/>
            <person name="Sakamoto M."/>
        </authorList>
    </citation>
    <scope>NUCLEOTIDE SEQUENCE [LARGE SCALE GENOMIC DNA]</scope>
    <source>
        <strain evidence="10 12">12EGH17</strain>
        <strain evidence="11">18CBH55</strain>
    </source>
</reference>
<dbReference type="EMBL" id="BSBO01000037">
    <property type="protein sequence ID" value="GLG05810.1"/>
    <property type="molecule type" value="Genomic_DNA"/>
</dbReference>
<accession>A0A9W6CAV0</accession>
<evidence type="ECO:0000313" key="12">
    <source>
        <dbReference type="Proteomes" id="UP001145145"/>
    </source>
</evidence>
<dbReference type="Pfam" id="PF00149">
    <property type="entry name" value="Metallophos"/>
    <property type="match status" value="1"/>
</dbReference>
<dbReference type="EMBL" id="BSCH01000003">
    <property type="protein sequence ID" value="GLG89210.1"/>
    <property type="molecule type" value="Genomic_DNA"/>
</dbReference>
<evidence type="ECO:0000256" key="6">
    <source>
        <dbReference type="ARBA" id="ARBA00022839"/>
    </source>
</evidence>
<dbReference type="GO" id="GO:0008408">
    <property type="term" value="F:3'-5' exonuclease activity"/>
    <property type="evidence" value="ECO:0007669"/>
    <property type="project" value="InterPro"/>
</dbReference>
<keyword evidence="12" id="KW-1185">Reference proteome</keyword>
<dbReference type="Proteomes" id="UP001145094">
    <property type="component" value="Unassembled WGS sequence"/>
</dbReference>
<evidence type="ECO:0000256" key="3">
    <source>
        <dbReference type="ARBA" id="ARBA00013365"/>
    </source>
</evidence>
<comment type="caution">
    <text evidence="10">The sequence shown here is derived from an EMBL/GenBank/DDBJ whole genome shotgun (WGS) entry which is preliminary data.</text>
</comment>
<evidence type="ECO:0000256" key="4">
    <source>
        <dbReference type="ARBA" id="ARBA00022722"/>
    </source>
</evidence>
<dbReference type="InterPro" id="IPR050535">
    <property type="entry name" value="DNA_Repair-Maintenance_Comp"/>
</dbReference>
<comment type="similarity">
    <text evidence="1 7">Belongs to the SbcD family.</text>
</comment>
<feature type="domain" description="Nuclease SbcCD subunit D C-terminal" evidence="9">
    <location>
        <begin position="260"/>
        <end position="349"/>
    </location>
</feature>
<organism evidence="10 12">
    <name type="scientific">Sellimonas catena</name>
    <dbReference type="NCBI Taxonomy" id="2994035"/>
    <lineage>
        <taxon>Bacteria</taxon>
        <taxon>Bacillati</taxon>
        <taxon>Bacillota</taxon>
        <taxon>Clostridia</taxon>
        <taxon>Lachnospirales</taxon>
        <taxon>Lachnospiraceae</taxon>
        <taxon>Sellimonas</taxon>
    </lineage>
</organism>
<reference evidence="11" key="4">
    <citation type="submission" date="2022-11" db="EMBL/GenBank/DDBJ databases">
        <title>Draft genome sequence of Sellimonas catena strain 18CBH55.</title>
        <authorList>
            <person name="Hisatomi A."/>
            <person name="Ohkuma M."/>
            <person name="Sakamoto M."/>
        </authorList>
    </citation>
    <scope>NUCLEOTIDE SEQUENCE</scope>
    <source>
        <strain evidence="11">18CBH55</strain>
    </source>
</reference>
<dbReference type="Pfam" id="PF12320">
    <property type="entry name" value="SbcD_C"/>
    <property type="match status" value="1"/>
</dbReference>
<evidence type="ECO:0000259" key="8">
    <source>
        <dbReference type="Pfam" id="PF00149"/>
    </source>
</evidence>
<sequence length="376" mass="43243">MRLLHISDLHLGKRVNEYSMLEDQAHILEQILKIADQEQAQGVLIAGDVYDKPVPPAEAVRLLDYLLSSFADRKIPVFFISGNHDSRDRLSFGAELFKKSGVYMASEGFLEKVDREDEYGELSIWLMPFLKPAQVRSVYPEKDIQTYTDAVRAVLEEADLDPAKRNILVAHQFVAGAVQCESEEVSIGGLDQVDVSVFDGFEYVALGHLHRPQSVTRETVRYCGTPLKYSFSEVHDQKSVTIVELKEKGETAIKTVPLTPLRDMKELKGTYLQLTSRPFYETQERDSYFHITLTDEEDVMDAVGKLRMIYPNLMKLDYDNVRVRTQLQYEEMEAVEQKRPDEVVAEFYQVVNGRPLSDEQSKLVEEMMEEVWEEER</sequence>
<keyword evidence="7" id="KW-0235">DNA replication</keyword>
<dbReference type="RefSeq" id="WP_087254979.1">
    <property type="nucleotide sequence ID" value="NZ_BSBO01000037.1"/>
</dbReference>
<dbReference type="Proteomes" id="UP001145145">
    <property type="component" value="Unassembled WGS sequence"/>
</dbReference>
<evidence type="ECO:0000256" key="5">
    <source>
        <dbReference type="ARBA" id="ARBA00022801"/>
    </source>
</evidence>
<dbReference type="NCBIfam" id="TIGR00619">
    <property type="entry name" value="sbcd"/>
    <property type="match status" value="1"/>
</dbReference>
<keyword evidence="7" id="KW-0233">DNA recombination</keyword>
<dbReference type="InterPro" id="IPR041796">
    <property type="entry name" value="Mre11_N"/>
</dbReference>
<reference evidence="10" key="1">
    <citation type="submission" date="2022-11" db="EMBL/GenBank/DDBJ databases">
        <title>Draft genome sequence of Sellimonas catena strain 12EGH17.</title>
        <authorList>
            <person name="Hisatomi A."/>
            <person name="Ohkuma M."/>
            <person name="Sakamoto M."/>
        </authorList>
    </citation>
    <scope>NUCLEOTIDE SEQUENCE</scope>
    <source>
        <strain evidence="10">12EGH17</strain>
    </source>
</reference>